<reference evidence="2" key="3">
    <citation type="submission" date="2024-01" db="EMBL/GenBank/DDBJ databases">
        <authorList>
            <person name="Coelho M.A."/>
            <person name="David-Palma M."/>
            <person name="Shea T."/>
            <person name="Sun S."/>
            <person name="Cuomo C.A."/>
            <person name="Heitman J."/>
        </authorList>
    </citation>
    <scope>NUCLEOTIDE SEQUENCE</scope>
    <source>
        <strain evidence="2">CBS 7841</strain>
    </source>
</reference>
<dbReference type="AlphaFoldDB" id="A0A1E3IBR2"/>
<dbReference type="OrthoDB" id="2572476at2759"/>
<dbReference type="RefSeq" id="XP_066069502.1">
    <property type="nucleotide sequence ID" value="XM_066213405.1"/>
</dbReference>
<organism evidence="2 3">
    <name type="scientific">Cryptococcus depauperatus CBS 7841</name>
    <dbReference type="NCBI Taxonomy" id="1295531"/>
    <lineage>
        <taxon>Eukaryota</taxon>
        <taxon>Fungi</taxon>
        <taxon>Dikarya</taxon>
        <taxon>Basidiomycota</taxon>
        <taxon>Agaricomycotina</taxon>
        <taxon>Tremellomycetes</taxon>
        <taxon>Tremellales</taxon>
        <taxon>Cryptococcaceae</taxon>
        <taxon>Cryptococcus</taxon>
    </lineage>
</organism>
<name>A0A1E3IBR2_9TREE</name>
<dbReference type="Proteomes" id="UP000094043">
    <property type="component" value="Chromosome 4"/>
</dbReference>
<keyword evidence="3" id="KW-1185">Reference proteome</keyword>
<evidence type="ECO:0000313" key="3">
    <source>
        <dbReference type="Proteomes" id="UP000094043"/>
    </source>
</evidence>
<sequence>MTCFLHSLSQQLISTQLVPSEKFLLCSSVSDDGQGQDWTLCLFWQDGTASDGGSIRVWREVLSLDQIEKDGSSEQDVVEAIESGMLQVVIRQRQVDTAILRTLDELQLKILVKPIPLLRWLGEGQVEDCIGMLMEATYRLLERPLAVADMEKRLGEEKDEDGDLEQLESLKAQIKERDAMLESVNRQLATLTSQASQSSQYLLSNSQRSPRPKLPKPPRGVSLLQPNQKRRRVVQEEFASNSD</sequence>
<accession>A0A1E3IBR2</accession>
<dbReference type="GeneID" id="91088225"/>
<dbReference type="EMBL" id="CP143787">
    <property type="protein sequence ID" value="WVN88802.1"/>
    <property type="molecule type" value="Genomic_DNA"/>
</dbReference>
<feature type="region of interest" description="Disordered" evidence="1">
    <location>
        <begin position="191"/>
        <end position="243"/>
    </location>
</feature>
<reference evidence="2" key="2">
    <citation type="journal article" date="2022" name="Elife">
        <title>Obligate sexual reproduction of a homothallic fungus closely related to the Cryptococcus pathogenic species complex.</title>
        <authorList>
            <person name="Passer A.R."/>
            <person name="Clancey S.A."/>
            <person name="Shea T."/>
            <person name="David-Palma M."/>
            <person name="Averette A.F."/>
            <person name="Boekhout T."/>
            <person name="Porcel B.M."/>
            <person name="Nowrousian M."/>
            <person name="Cuomo C.A."/>
            <person name="Sun S."/>
            <person name="Heitman J."/>
            <person name="Coelho M.A."/>
        </authorList>
    </citation>
    <scope>NUCLEOTIDE SEQUENCE</scope>
    <source>
        <strain evidence="2">CBS 7841</strain>
    </source>
</reference>
<evidence type="ECO:0000256" key="1">
    <source>
        <dbReference type="SAM" id="MobiDB-lite"/>
    </source>
</evidence>
<dbReference type="KEGG" id="cdep:91088225"/>
<proteinExistence type="predicted"/>
<reference evidence="2" key="1">
    <citation type="submission" date="2016-06" db="EMBL/GenBank/DDBJ databases">
        <authorList>
            <person name="Cuomo C."/>
            <person name="Litvintseva A."/>
            <person name="Heitman J."/>
            <person name="Chen Y."/>
            <person name="Sun S."/>
            <person name="Springer D."/>
            <person name="Dromer F."/>
            <person name="Young S."/>
            <person name="Zeng Q."/>
            <person name="Chapman S."/>
            <person name="Gujja S."/>
            <person name="Saif S."/>
            <person name="Birren B."/>
        </authorList>
    </citation>
    <scope>NUCLEOTIDE SEQUENCE</scope>
    <source>
        <strain evidence="2">CBS 7841</strain>
    </source>
</reference>
<dbReference type="VEuPathDB" id="FungiDB:L203_04538"/>
<gene>
    <name evidence="2" type="ORF">L203_104015</name>
</gene>
<feature type="compositionally biased region" description="Low complexity" evidence="1">
    <location>
        <begin position="191"/>
        <end position="209"/>
    </location>
</feature>
<protein>
    <submittedName>
        <fullName evidence="2">Uncharacterized protein</fullName>
    </submittedName>
</protein>
<evidence type="ECO:0000313" key="2">
    <source>
        <dbReference type="EMBL" id="WVN88802.1"/>
    </source>
</evidence>